<dbReference type="Proteomes" id="UP000410492">
    <property type="component" value="Unassembled WGS sequence"/>
</dbReference>
<evidence type="ECO:0000313" key="2">
    <source>
        <dbReference type="EMBL" id="VEN39306.1"/>
    </source>
</evidence>
<dbReference type="InterPro" id="IPR008906">
    <property type="entry name" value="HATC_C_dom"/>
</dbReference>
<evidence type="ECO:0000313" key="3">
    <source>
        <dbReference type="Proteomes" id="UP000410492"/>
    </source>
</evidence>
<dbReference type="GO" id="GO:0046983">
    <property type="term" value="F:protein dimerization activity"/>
    <property type="evidence" value="ECO:0007669"/>
    <property type="project" value="InterPro"/>
</dbReference>
<dbReference type="OrthoDB" id="296386at2759"/>
<dbReference type="AlphaFoldDB" id="A0A653BVI7"/>
<reference evidence="2 3" key="1">
    <citation type="submission" date="2019-01" db="EMBL/GenBank/DDBJ databases">
        <authorList>
            <person name="Sayadi A."/>
        </authorList>
    </citation>
    <scope>NUCLEOTIDE SEQUENCE [LARGE SCALE GENOMIC DNA]</scope>
</reference>
<keyword evidence="3" id="KW-1185">Reference proteome</keyword>
<dbReference type="InterPro" id="IPR012337">
    <property type="entry name" value="RNaseH-like_sf"/>
</dbReference>
<proteinExistence type="predicted"/>
<name>A0A653BVI7_CALMS</name>
<organism evidence="2 3">
    <name type="scientific">Callosobruchus maculatus</name>
    <name type="common">Southern cowpea weevil</name>
    <name type="synonym">Pulse bruchid</name>
    <dbReference type="NCBI Taxonomy" id="64391"/>
    <lineage>
        <taxon>Eukaryota</taxon>
        <taxon>Metazoa</taxon>
        <taxon>Ecdysozoa</taxon>
        <taxon>Arthropoda</taxon>
        <taxon>Hexapoda</taxon>
        <taxon>Insecta</taxon>
        <taxon>Pterygota</taxon>
        <taxon>Neoptera</taxon>
        <taxon>Endopterygota</taxon>
        <taxon>Coleoptera</taxon>
        <taxon>Polyphaga</taxon>
        <taxon>Cucujiformia</taxon>
        <taxon>Chrysomeloidea</taxon>
        <taxon>Chrysomelidae</taxon>
        <taxon>Bruchinae</taxon>
        <taxon>Bruchini</taxon>
        <taxon>Callosobruchus</taxon>
    </lineage>
</organism>
<gene>
    <name evidence="2" type="ORF">CALMAC_LOCUS3892</name>
</gene>
<sequence>MSFTKKCPLKVLQYLFKNDLFDTFPNIWITLRILLTLPKSVVSGERSFSNLKLIKNYLRSSMNQDRLNNLALIPIM</sequence>
<dbReference type="PANTHER" id="PTHR46289:SF14">
    <property type="entry name" value="DUF4371 DOMAIN-CONTAINING PROTEIN"/>
    <property type="match status" value="1"/>
</dbReference>
<dbReference type="PANTHER" id="PTHR46289">
    <property type="entry name" value="52 KDA REPRESSOR OF THE INHIBITOR OF THE PROTEIN KINASE-LIKE PROTEIN-RELATED"/>
    <property type="match status" value="1"/>
</dbReference>
<feature type="domain" description="HAT C-terminal dimerisation" evidence="1">
    <location>
        <begin position="9"/>
        <end position="73"/>
    </location>
</feature>
<dbReference type="Pfam" id="PF05699">
    <property type="entry name" value="Dimer_Tnp_hAT"/>
    <property type="match status" value="1"/>
</dbReference>
<dbReference type="SUPFAM" id="SSF53098">
    <property type="entry name" value="Ribonuclease H-like"/>
    <property type="match status" value="1"/>
</dbReference>
<protein>
    <recommendedName>
        <fullName evidence="1">HAT C-terminal dimerisation domain-containing protein</fullName>
    </recommendedName>
</protein>
<dbReference type="InterPro" id="IPR052958">
    <property type="entry name" value="IFN-induced_PKR_regulator"/>
</dbReference>
<accession>A0A653BVI7</accession>
<evidence type="ECO:0000259" key="1">
    <source>
        <dbReference type="Pfam" id="PF05699"/>
    </source>
</evidence>
<dbReference type="EMBL" id="CAACVG010005455">
    <property type="protein sequence ID" value="VEN39306.1"/>
    <property type="molecule type" value="Genomic_DNA"/>
</dbReference>